<dbReference type="NCBIfam" id="TIGR01901">
    <property type="entry name" value="adhes_NPXG"/>
    <property type="match status" value="1"/>
</dbReference>
<dbReference type="KEGG" id="nfl:COO91_04282"/>
<evidence type="ECO:0000259" key="1">
    <source>
        <dbReference type="SMART" id="SM00912"/>
    </source>
</evidence>
<dbReference type="InterPro" id="IPR012334">
    <property type="entry name" value="Pectin_lyas_fold"/>
</dbReference>
<dbReference type="SUPFAM" id="SSF51126">
    <property type="entry name" value="Pectin lyase-like"/>
    <property type="match status" value="4"/>
</dbReference>
<organism evidence="2 3">
    <name type="scientific">Nostoc flagelliforme CCNUN1</name>
    <dbReference type="NCBI Taxonomy" id="2038116"/>
    <lineage>
        <taxon>Bacteria</taxon>
        <taxon>Bacillati</taxon>
        <taxon>Cyanobacteriota</taxon>
        <taxon>Cyanophyceae</taxon>
        <taxon>Nostocales</taxon>
        <taxon>Nostocaceae</taxon>
        <taxon>Nostoc</taxon>
    </lineage>
</organism>
<accession>A0A2K8SSB4</accession>
<dbReference type="Proteomes" id="UP000232003">
    <property type="component" value="Chromosome"/>
</dbReference>
<feature type="domain" description="Filamentous haemagglutinin FhaB/tRNA nuclease CdiA-like TPS" evidence="1">
    <location>
        <begin position="36"/>
        <end position="147"/>
    </location>
</feature>
<name>A0A2K8SSB4_9NOSO</name>
<dbReference type="InterPro" id="IPR008638">
    <property type="entry name" value="FhaB/CdiA-like_TPS"/>
</dbReference>
<protein>
    <submittedName>
        <fullName evidence="2">Large exoprotein involved in heme utilization or adhesion</fullName>
    </submittedName>
</protein>
<keyword evidence="3" id="KW-1185">Reference proteome</keyword>
<gene>
    <name evidence="2" type="ORF">COO91_04282</name>
</gene>
<dbReference type="RefSeq" id="WP_100899673.1">
    <property type="nucleotide sequence ID" value="NZ_CAWNNC010000001.1"/>
</dbReference>
<evidence type="ECO:0000313" key="2">
    <source>
        <dbReference type="EMBL" id="AUB38317.1"/>
    </source>
</evidence>
<dbReference type="Gene3D" id="2.160.20.10">
    <property type="entry name" value="Single-stranded right-handed beta-helix, Pectin lyase-like"/>
    <property type="match status" value="3"/>
</dbReference>
<dbReference type="SMART" id="SM00912">
    <property type="entry name" value="Haemagg_act"/>
    <property type="match status" value="1"/>
</dbReference>
<dbReference type="OrthoDB" id="475384at2"/>
<dbReference type="Pfam" id="PF05860">
    <property type="entry name" value="TPS"/>
    <property type="match status" value="1"/>
</dbReference>
<dbReference type="AlphaFoldDB" id="A0A2K8SSB4"/>
<proteinExistence type="predicted"/>
<sequence>MTENLRGSCWLLKLMISLAISGAYLNIGDCAFAQITPDSTLPNNSTFEQNTGIIEGGTQAGSNLFHSFEQFSVPTGSQAYFNNAIEIQNIISRVTGGSASMIDGLIKANGSANLFFLNSNGIIFGPNAQLDIKGSFVATTANRLKFADGALFSTFPPQSTPLLTVSVPIGLQFEGAAGEIRVEGSDLKVQPGRTLAFVGGDVTLQGGERAALKPRQPNLATPGGRIELGSVAGVGEVSLNQKDNNWELGYASVNNFGNIRLEDGVYVAVSGAGGGDVQIQSNNLALTEGSLIYADTEGTEAGGEVLVHTTKAVTLTEGSQITADVIPGATGTGGDVTIETGQLSIQGDGSRIRAGTLGKGRGGQLTVRASEFVELSGTTRSGLFTQTLGAGDAGNLTIATRRLSSQNGARVSTSTQGEGQGGNLTVTATDSVEVIGIGSGLFTQTQGAKDAGNLVIDTRRLSVRNGAQVSTSTLGKGQGGSLFVAASDLVELQGTGISSNRQEFPSFLSTQTTNVGDAGNLTINTRQLIVGNGAQIVTGSFGQGKGGDIRVDATEAVNVFGVGTDATASGLFSRTDQRGQGGNIIINTNAFRVSGNGVVDARTLGGGNAGNITVNANTLEAVNGGQILANAFTGSSGFAGDITINATERVTISGSAPFKRLVPSSRGVVEDESVNSGLFVRSQGSGSAGNLQVKSPFIRLDNGGEITAETASGNGGDITLHGLDLLLLSGNSRISATAGTNQQGGNGGNITIDAPDGFIVAKPNENSDITANAYNGNGGTVKINATKIFGIAPLTEEDLKRLRPTDLDPRKLQTNDITAISQIRPDLSGIVEINTLDVDPYQGLINLPAVPVDTQVSQVCQARTAQNQSSFTITGRGGLPPNPRTEPLTPDLVQVDRVTVNPKGENHFSTSVSTQANSSSPAPIVEAQGWMINAKGEVVLTANAPTTTLHSSWQNPVNCRSDF</sequence>
<reference evidence="2 3" key="1">
    <citation type="submission" date="2017-11" db="EMBL/GenBank/DDBJ databases">
        <title>Complete genome of a free-living desiccation-tolerant cyanobacterium and its photosynthetic adaptation to extreme terrestrial habitat.</title>
        <authorList>
            <person name="Shang J."/>
        </authorList>
    </citation>
    <scope>NUCLEOTIDE SEQUENCE [LARGE SCALE GENOMIC DNA]</scope>
    <source>
        <strain evidence="2 3">CCNUN1</strain>
    </source>
</reference>
<evidence type="ECO:0000313" key="3">
    <source>
        <dbReference type="Proteomes" id="UP000232003"/>
    </source>
</evidence>
<dbReference type="InterPro" id="IPR011050">
    <property type="entry name" value="Pectin_lyase_fold/virulence"/>
</dbReference>
<dbReference type="EMBL" id="CP024785">
    <property type="protein sequence ID" value="AUB38317.1"/>
    <property type="molecule type" value="Genomic_DNA"/>
</dbReference>